<accession>A0A437QYV2</accession>
<dbReference type="SUPFAM" id="SSF53067">
    <property type="entry name" value="Actin-like ATPase domain"/>
    <property type="match status" value="1"/>
</dbReference>
<evidence type="ECO:0000313" key="2">
    <source>
        <dbReference type="EMBL" id="RVU39671.1"/>
    </source>
</evidence>
<dbReference type="InterPro" id="IPR036390">
    <property type="entry name" value="WH_DNA-bd_sf"/>
</dbReference>
<keyword evidence="3" id="KW-1185">Reference proteome</keyword>
<dbReference type="InterPro" id="IPR036388">
    <property type="entry name" value="WH-like_DNA-bd_sf"/>
</dbReference>
<dbReference type="SUPFAM" id="SSF46785">
    <property type="entry name" value="Winged helix' DNA-binding domain"/>
    <property type="match status" value="1"/>
</dbReference>
<reference evidence="3" key="1">
    <citation type="submission" date="2019-01" db="EMBL/GenBank/DDBJ databases">
        <title>Gri0909 isolated from a small marine red alga.</title>
        <authorList>
            <person name="Kim J."/>
            <person name="Jeong S.E."/>
            <person name="Jeon C.O."/>
        </authorList>
    </citation>
    <scope>NUCLEOTIDE SEQUENCE [LARGE SCALE GENOMIC DNA]</scope>
    <source>
        <strain evidence="3">Gri0909</strain>
    </source>
</reference>
<evidence type="ECO:0000256" key="1">
    <source>
        <dbReference type="SAM" id="MobiDB-lite"/>
    </source>
</evidence>
<dbReference type="InterPro" id="IPR000600">
    <property type="entry name" value="ROK"/>
</dbReference>
<dbReference type="Gene3D" id="3.30.420.40">
    <property type="match status" value="2"/>
</dbReference>
<gene>
    <name evidence="2" type="ORF">EOI86_10740</name>
</gene>
<dbReference type="AlphaFoldDB" id="A0A437QYV2"/>
<feature type="region of interest" description="Disordered" evidence="1">
    <location>
        <begin position="1"/>
        <end position="27"/>
    </location>
</feature>
<comment type="caution">
    <text evidence="2">The sequence shown here is derived from an EMBL/GenBank/DDBJ whole genome shotgun (WGS) entry which is preliminary data.</text>
</comment>
<dbReference type="Pfam" id="PF00480">
    <property type="entry name" value="ROK"/>
    <property type="match status" value="1"/>
</dbReference>
<organism evidence="2 3">
    <name type="scientific">Hwanghaeella grinnelliae</name>
    <dbReference type="NCBI Taxonomy" id="2500179"/>
    <lineage>
        <taxon>Bacteria</taxon>
        <taxon>Pseudomonadati</taxon>
        <taxon>Pseudomonadota</taxon>
        <taxon>Alphaproteobacteria</taxon>
        <taxon>Rhodospirillales</taxon>
        <taxon>Rhodospirillaceae</taxon>
        <taxon>Hwanghaeella</taxon>
    </lineage>
</organism>
<dbReference type="PANTHER" id="PTHR18964:SF173">
    <property type="entry name" value="GLUCOKINASE"/>
    <property type="match status" value="1"/>
</dbReference>
<evidence type="ECO:0000313" key="3">
    <source>
        <dbReference type="Proteomes" id="UP000287447"/>
    </source>
</evidence>
<dbReference type="InterPro" id="IPR043129">
    <property type="entry name" value="ATPase_NBD"/>
</dbReference>
<proteinExistence type="predicted"/>
<dbReference type="EMBL" id="SADE01000001">
    <property type="protein sequence ID" value="RVU39671.1"/>
    <property type="molecule type" value="Genomic_DNA"/>
</dbReference>
<dbReference type="Proteomes" id="UP000287447">
    <property type="component" value="Unassembled WGS sequence"/>
</dbReference>
<protein>
    <submittedName>
        <fullName evidence="2">ROK family protein</fullName>
    </submittedName>
</protein>
<name>A0A437QYV2_9PROT</name>
<dbReference type="PANTHER" id="PTHR18964">
    <property type="entry name" value="ROK (REPRESSOR, ORF, KINASE) FAMILY"/>
    <property type="match status" value="1"/>
</dbReference>
<sequence length="421" mass="44497">MSADEFSETDAMKNGPWPRSGPPERESNRAHLIRQLRRHGSMARVELGQRTGLSAAAVSNITSDLIGTGMFIEATEEVPTENARGRPRVNLSLNGNYARVAAASLRMDVVEAVVADFAGNIFVREEFPCSTRSLSGEQVAEQCAVAIDTVLSRVPGPLPSAIGIAVQGIINPTEGQQVWSPILSIRDTDIVTPLAKHFGVPIVMENDGTATALAAAQRNPALKQGLTGVLMAGHGVGMGLLVDGGPFPGPRGASSEIGHVRRQPSGAQCRCGQRGCIEAYLADYALYRDARTLTNLSITNHQQPSEDQMQDLVRRAEQGESPVVRIFEEAGAALADAVRVVASVLGPNRIAVTGSSLRAFHLMKQAFVAGLRESITPAIDPEADILIVPGGVEMITEGMVHLALEQVDAIVAVDPTAAAVA</sequence>
<dbReference type="Gene3D" id="1.10.10.10">
    <property type="entry name" value="Winged helix-like DNA-binding domain superfamily/Winged helix DNA-binding domain"/>
    <property type="match status" value="1"/>
</dbReference>